<dbReference type="GO" id="GO:0022627">
    <property type="term" value="C:cytosolic small ribosomal subunit"/>
    <property type="evidence" value="ECO:0007669"/>
    <property type="project" value="TreeGrafter"/>
</dbReference>
<dbReference type="OrthoDB" id="10253125at2759"/>
<dbReference type="AlphaFoldDB" id="A0A0A1UG95"/>
<dbReference type="PANTHER" id="PTHR13718">
    <property type="entry name" value="RIBOSOMAL S SUBUNIT"/>
    <property type="match status" value="1"/>
</dbReference>
<feature type="region of interest" description="Disordered" evidence="8">
    <location>
        <begin position="1"/>
        <end position="56"/>
    </location>
</feature>
<protein>
    <recommendedName>
        <fullName evidence="4">Small ribosomal subunit protein uS5</fullName>
    </recommendedName>
    <alternativeName>
        <fullName evidence="5">40S ribosomal protein S2</fullName>
    </alternativeName>
</protein>
<feature type="compositionally biased region" description="Basic and acidic residues" evidence="8">
    <location>
        <begin position="21"/>
        <end position="34"/>
    </location>
</feature>
<feature type="domain" description="S5 DRBM" evidence="9">
    <location>
        <begin position="99"/>
        <end position="162"/>
    </location>
</feature>
<reference evidence="10 11" key="1">
    <citation type="submission" date="2012-10" db="EMBL/GenBank/DDBJ databases">
        <authorList>
            <person name="Zafar N."/>
            <person name="Inman J."/>
            <person name="Hall N."/>
            <person name="Lorenzi H."/>
            <person name="Caler E."/>
        </authorList>
    </citation>
    <scope>NUCLEOTIDE SEQUENCE [LARGE SCALE GENOMIC DNA]</scope>
    <source>
        <strain evidence="10 11">IP1</strain>
    </source>
</reference>
<dbReference type="InterPro" id="IPR005711">
    <property type="entry name" value="Ribosomal_uS5_euk/arc"/>
</dbReference>
<feature type="compositionally biased region" description="Low complexity" evidence="8">
    <location>
        <begin position="9"/>
        <end position="20"/>
    </location>
</feature>
<dbReference type="KEGG" id="eiv:EIN_498400"/>
<dbReference type="GeneID" id="14893601"/>
<dbReference type="RefSeq" id="XP_004261411.1">
    <property type="nucleotide sequence ID" value="XM_004261363.1"/>
</dbReference>
<gene>
    <name evidence="10" type="ORF">EIN_498400</name>
</gene>
<dbReference type="PANTHER" id="PTHR13718:SF4">
    <property type="entry name" value="40S RIBOSOMAL PROTEIN S2"/>
    <property type="match status" value="1"/>
</dbReference>
<keyword evidence="3 6" id="KW-0687">Ribonucleoprotein</keyword>
<dbReference type="FunFam" id="3.30.160.20:FF:000067">
    <property type="entry name" value="40S ribosomal protein S2"/>
    <property type="match status" value="1"/>
</dbReference>
<dbReference type="EMBL" id="KB206184">
    <property type="protein sequence ID" value="ELP94640.1"/>
    <property type="molecule type" value="Genomic_DNA"/>
</dbReference>
<dbReference type="NCBIfam" id="TIGR01020">
    <property type="entry name" value="uS5_euk_arch"/>
    <property type="match status" value="1"/>
</dbReference>
<keyword evidence="2 6" id="KW-0689">Ribosomal protein</keyword>
<dbReference type="InterPro" id="IPR005324">
    <property type="entry name" value="Ribosomal_uS5_C"/>
</dbReference>
<evidence type="ECO:0000313" key="10">
    <source>
        <dbReference type="EMBL" id="ELP94640.1"/>
    </source>
</evidence>
<dbReference type="VEuPathDB" id="AmoebaDB:EIN_498400"/>
<evidence type="ECO:0000313" key="11">
    <source>
        <dbReference type="Proteomes" id="UP000014680"/>
    </source>
</evidence>
<dbReference type="GO" id="GO:0003723">
    <property type="term" value="F:RNA binding"/>
    <property type="evidence" value="ECO:0007669"/>
    <property type="project" value="InterPro"/>
</dbReference>
<evidence type="ECO:0000256" key="8">
    <source>
        <dbReference type="SAM" id="MobiDB-lite"/>
    </source>
</evidence>
<evidence type="ECO:0000259" key="9">
    <source>
        <dbReference type="PROSITE" id="PS50881"/>
    </source>
</evidence>
<evidence type="ECO:0000256" key="7">
    <source>
        <dbReference type="RuleBase" id="RU003823"/>
    </source>
</evidence>
<evidence type="ECO:0000256" key="5">
    <source>
        <dbReference type="ARBA" id="ARBA00035407"/>
    </source>
</evidence>
<organism evidence="10 11">
    <name type="scientific">Entamoeba invadens IP1</name>
    <dbReference type="NCBI Taxonomy" id="370355"/>
    <lineage>
        <taxon>Eukaryota</taxon>
        <taxon>Amoebozoa</taxon>
        <taxon>Evosea</taxon>
        <taxon>Archamoebae</taxon>
        <taxon>Mastigamoebida</taxon>
        <taxon>Entamoebidae</taxon>
        <taxon>Entamoeba</taxon>
    </lineage>
</organism>
<evidence type="ECO:0000256" key="2">
    <source>
        <dbReference type="ARBA" id="ARBA00022980"/>
    </source>
</evidence>
<dbReference type="SUPFAM" id="SSF54211">
    <property type="entry name" value="Ribosomal protein S5 domain 2-like"/>
    <property type="match status" value="1"/>
</dbReference>
<dbReference type="OMA" id="PYEEWSD"/>
<dbReference type="GO" id="GO:0006412">
    <property type="term" value="P:translation"/>
    <property type="evidence" value="ECO:0007669"/>
    <property type="project" value="InterPro"/>
</dbReference>
<dbReference type="InterPro" id="IPR000851">
    <property type="entry name" value="Ribosomal_uS5"/>
</dbReference>
<dbReference type="InterPro" id="IPR020568">
    <property type="entry name" value="Ribosomal_Su5_D2-typ_SF"/>
</dbReference>
<dbReference type="Gene3D" id="3.30.230.10">
    <property type="match status" value="1"/>
</dbReference>
<dbReference type="GO" id="GO:0003735">
    <property type="term" value="F:structural constituent of ribosome"/>
    <property type="evidence" value="ECO:0007669"/>
    <property type="project" value="UniProtKB-UniRule"/>
</dbReference>
<dbReference type="Gene3D" id="3.30.160.20">
    <property type="match status" value="1"/>
</dbReference>
<evidence type="ECO:0000256" key="1">
    <source>
        <dbReference type="ARBA" id="ARBA00008945"/>
    </source>
</evidence>
<dbReference type="SUPFAM" id="SSF54768">
    <property type="entry name" value="dsRNA-binding domain-like"/>
    <property type="match status" value="1"/>
</dbReference>
<dbReference type="Proteomes" id="UP000014680">
    <property type="component" value="Unassembled WGS sequence"/>
</dbReference>
<evidence type="ECO:0000256" key="6">
    <source>
        <dbReference type="PROSITE-ProRule" id="PRU00268"/>
    </source>
</evidence>
<dbReference type="Pfam" id="PF03719">
    <property type="entry name" value="Ribosomal_S5_C"/>
    <property type="match status" value="1"/>
</dbReference>
<dbReference type="Pfam" id="PF00333">
    <property type="entry name" value="Ribosomal_S5"/>
    <property type="match status" value="1"/>
</dbReference>
<evidence type="ECO:0000256" key="4">
    <source>
        <dbReference type="ARBA" id="ARBA00035255"/>
    </source>
</evidence>
<sequence>MDAKKEAPAAEVTAPAVAAAPRRERGEQRGEKRGFGNRRGGRGAPRGRGARKEGSGEWVPVTKLGRLVKDGKVKTIDQIFEFGLKIKEYQIVDTLLQDLKEEMMCMQSVQKQTAAGQRTRLKAYIAIGDGKGHVGLGVKCAKEVASAIKGAMIQAKLSIIPVRRGYWGATIGTVHTVPCKLTGACGSVRIRLVPAPRGSGIVASVTPRKFLVLAGIEDVFTQSNGHTKTLGNFVKATYDAVRQSYAFQTKDLWRAPVNQLSPMDRFAKFLAEEKKN</sequence>
<dbReference type="PROSITE" id="PS50881">
    <property type="entry name" value="S5_DSRBD"/>
    <property type="match status" value="1"/>
</dbReference>
<dbReference type="InterPro" id="IPR013810">
    <property type="entry name" value="Ribosomal_uS5_N"/>
</dbReference>
<keyword evidence="11" id="KW-1185">Reference proteome</keyword>
<dbReference type="InterPro" id="IPR014721">
    <property type="entry name" value="Ribsml_uS5_D2-typ_fold_subgr"/>
</dbReference>
<evidence type="ECO:0000256" key="3">
    <source>
        <dbReference type="ARBA" id="ARBA00023274"/>
    </source>
</evidence>
<proteinExistence type="inferred from homology"/>
<dbReference type="FunFam" id="3.30.230.10:FF:000004">
    <property type="entry name" value="40S ribosomal protein S2"/>
    <property type="match status" value="1"/>
</dbReference>
<name>A0A0A1UG95_ENTIV</name>
<accession>A0A0A1UG95</accession>
<comment type="similarity">
    <text evidence="1 7">Belongs to the universal ribosomal protein uS5 family.</text>
</comment>